<evidence type="ECO:0000313" key="1">
    <source>
        <dbReference type="EMBL" id="KAA6325877.1"/>
    </source>
</evidence>
<dbReference type="AlphaFoldDB" id="A0A5J4QVC0"/>
<organism evidence="1">
    <name type="scientific">termite gut metagenome</name>
    <dbReference type="NCBI Taxonomy" id="433724"/>
    <lineage>
        <taxon>unclassified sequences</taxon>
        <taxon>metagenomes</taxon>
        <taxon>organismal metagenomes</taxon>
    </lineage>
</organism>
<proteinExistence type="predicted"/>
<protein>
    <submittedName>
        <fullName evidence="1">Uncharacterized protein</fullName>
    </submittedName>
</protein>
<accession>A0A5J4QVC0</accession>
<gene>
    <name evidence="1" type="ORF">EZS27_024959</name>
</gene>
<sequence length="182" mass="21446">METRTIKILPLDELGIIKQINLVSESKFHNEAGYILYERKLTPNYKFIKVPENKKDFKYYMEYPGQELFPNDDLDNLILLSIRNFYSKSVVRNYPLLSNVDIDNLTILKNRYAYQTTIRITPNFSNVDILKLRGLSFKQIILNVNVYTTLTSKDVENMAFFGYYSLDDEDVLERLTNEVLFV</sequence>
<dbReference type="EMBL" id="SNRY01002274">
    <property type="protein sequence ID" value="KAA6325877.1"/>
    <property type="molecule type" value="Genomic_DNA"/>
</dbReference>
<comment type="caution">
    <text evidence="1">The sequence shown here is derived from an EMBL/GenBank/DDBJ whole genome shotgun (WGS) entry which is preliminary data.</text>
</comment>
<reference evidence="1" key="1">
    <citation type="submission" date="2019-03" db="EMBL/GenBank/DDBJ databases">
        <title>Single cell metagenomics reveals metabolic interactions within the superorganism composed of flagellate Streblomastix strix and complex community of Bacteroidetes bacteria on its surface.</title>
        <authorList>
            <person name="Treitli S.C."/>
            <person name="Kolisko M."/>
            <person name="Husnik F."/>
            <person name="Keeling P."/>
            <person name="Hampl V."/>
        </authorList>
    </citation>
    <scope>NUCLEOTIDE SEQUENCE</scope>
    <source>
        <strain evidence="1">STM</strain>
    </source>
</reference>
<name>A0A5J4QVC0_9ZZZZ</name>